<sequence>MAAAECRPPDPGADDDNSIHASLIDAIQHFTDLDVSLNKLERFLRVLGFCQYSIFSAALSWLAFVVFSIVVPLLVVYFGYCSNCELYQINDFELEVLVCQSVTAFISLLCISHNLRKYRIRKLLFVDRYHGQLTHFSELYLKKIRVFYYLVVSWMAIFFLMKIAREVTRAVHIYDGSIWWSIGIVVASLVSWAYSTIIFIVGTALFHLVGNLQVIHLEHFGELLEMDMDVSVYINEHMRLTCYVCKISHRFRMFLLLEYLIVTVSQCIVLLQTTSNQGIVNFVNAGDFMVISIVQLVGLLICLNAAAKISHRAQGLGSVASRWHALITCNSNDASVSESSSDGRNVETPNTAGQLSLNYSEGDLESADCMPPPANIQLTSTMTSYHKRQAFVTYVESNPGGFSIYGWRVDRLLINTLFFVEMTLKRRKMVSFETFLPPNNPVQRKNSGTMGYDVPEGVDIRGRYDPEFSKILTRDALQFVTDLQREFRNHIKYAMECRREAKMRYNNGGLPGFDPATKYIREGEWVCAPVPAAVADRTVEITGPVERKMVINALNSGAKVFMADFEDALSPSWENLMRGHVNLRDAVNRTITFHDQARNKVYKLNNQTAKLFVRPRGWHLPEAHIFIDGEPATGCLVDFGLYFFHSYANFRKAQGQGFGPFFYLPKMEHSREARIWNNVFDRTEKWAGIEKGSIRATVLIETLPAVFQMNEILYELRDHSVGLNCGRWDYIFSYVKTFQGHPDRLLPDRVQVGMGQHFMRSYSDLLIHTCHKRGVHAMGGMAAQIPIRDDPAANEAALELVRKDKLREVKAGHDGTWAAHPGLISACMEVFTNNMANAPNQIHSMKRQDASILIEEDLLQSPRGVRTMEGLRLNTRVGIQYLAAWLTGAGSVPLYNLMEDAATAEISRVQNWQWLKYGVELDGDGLGVKVNLDLFGRVVEEEMARIEREVGKEKFKKGMYKEACKLFTRQCTAPILDDFLTLDAYNNIVIKNSGIMGYDVPEGVGIRGRYDPEFSKILTRDALQFVTDLQREFRNHIKYAMECRREAKMRYNNGGLPGFDPATKHIREGEWVCAPVPQAVADRRVEITGPVERKMVINALNSAAKVFMADFEDALSPSWENLMKGHVNLRDAVSRTITFHDQARNKVYKLNDETAKLFVRPRGWHLPEAHIFIDGEPATGCLVDFGLYFFHNYANFRKAQGQGFGPFFYLPKMEHAREARIWNNVFERAERWAGIEKGSIRATVLIETLPAVFQMNEILYELRDHSVGLNCGRWDYIFSYVKTFQGHPDRLLPDRVQVGTAQHFMRSYSDLLIHTCHKRGVHAMGGMAAQIPIKDDPAANEAALELIRKDKLREVKAGHDGTWAAHPGLIPACMEVFTNNMVNAPNQIHSMKRQDASELIEEDLLQSPRGVRTMEGLRLNTRVGIQYLAAWLTGTGSVPLYNLMEDAATAEISRVQNWQWLKYGVELDGDGLGVKVNLDLFGRVVEEEMARIEREVGKEKFKKGMYKEACKLFTRQCTAPVLDDFLTLDAYNNIVMYHPIESSRL</sequence>
<dbReference type="EC" id="2.3.3.9" evidence="4"/>
<protein>
    <recommendedName>
        <fullName evidence="4">malate synthase</fullName>
        <ecNumber evidence="4">2.3.3.9</ecNumber>
    </recommendedName>
</protein>
<evidence type="ECO:0000259" key="13">
    <source>
        <dbReference type="Pfam" id="PF01274"/>
    </source>
</evidence>
<dbReference type="Pfam" id="PF01274">
    <property type="entry name" value="MS_TIM-barrel"/>
    <property type="match status" value="2"/>
</dbReference>
<feature type="domain" description="Malate synthase TIM barrel" evidence="13">
    <location>
        <begin position="610"/>
        <end position="860"/>
    </location>
</feature>
<keyword evidence="12" id="KW-0472">Membrane</keyword>
<accession>A0A9J6A184</accession>
<feature type="transmembrane region" description="Helical" evidence="12">
    <location>
        <begin position="92"/>
        <end position="112"/>
    </location>
</feature>
<feature type="transmembrane region" description="Helical" evidence="12">
    <location>
        <begin position="146"/>
        <end position="165"/>
    </location>
</feature>
<name>A0A9J6A184_SOLCO</name>
<dbReference type="InterPro" id="IPR048355">
    <property type="entry name" value="MS_C"/>
</dbReference>
<feature type="domain" description="Malate synthase N-terminal" evidence="14">
    <location>
        <begin position="1003"/>
        <end position="1065"/>
    </location>
</feature>
<dbReference type="Pfam" id="PF20659">
    <property type="entry name" value="MS_C"/>
    <property type="match status" value="2"/>
</dbReference>
<dbReference type="InterPro" id="IPR021924">
    <property type="entry name" value="DUF3537"/>
</dbReference>
<comment type="catalytic activity">
    <reaction evidence="10">
        <text>glyoxylate + acetyl-CoA + H2O = (S)-malate + CoA + H(+)</text>
        <dbReference type="Rhea" id="RHEA:18181"/>
        <dbReference type="ChEBI" id="CHEBI:15377"/>
        <dbReference type="ChEBI" id="CHEBI:15378"/>
        <dbReference type="ChEBI" id="CHEBI:15589"/>
        <dbReference type="ChEBI" id="CHEBI:36655"/>
        <dbReference type="ChEBI" id="CHEBI:57287"/>
        <dbReference type="ChEBI" id="CHEBI:57288"/>
        <dbReference type="EC" id="2.3.3.9"/>
    </reaction>
</comment>
<keyword evidence="17" id="KW-1185">Reference proteome</keyword>
<evidence type="ECO:0000256" key="6">
    <source>
        <dbReference type="ARBA" id="ARBA00022453"/>
    </source>
</evidence>
<dbReference type="FunFam" id="3.20.20.360:FF:000001">
    <property type="entry name" value="Malate synthase"/>
    <property type="match status" value="2"/>
</dbReference>
<comment type="subcellular location">
    <subcellularLocation>
        <location evidence="1">Glyoxysome</location>
    </subcellularLocation>
</comment>
<dbReference type="InterPro" id="IPR019830">
    <property type="entry name" value="Malate_synthase_CS"/>
</dbReference>
<evidence type="ECO:0000256" key="4">
    <source>
        <dbReference type="ARBA" id="ARBA00012636"/>
    </source>
</evidence>
<feature type="domain" description="Malate synthase C-terminal" evidence="15">
    <location>
        <begin position="866"/>
        <end position="988"/>
    </location>
</feature>
<evidence type="ECO:0000313" key="16">
    <source>
        <dbReference type="EMBL" id="KAG5617924.1"/>
    </source>
</evidence>
<evidence type="ECO:0000256" key="10">
    <source>
        <dbReference type="ARBA" id="ARBA00047918"/>
    </source>
</evidence>
<feature type="domain" description="Malate synthase C-terminal" evidence="15">
    <location>
        <begin position="1412"/>
        <end position="1534"/>
    </location>
</feature>
<dbReference type="PROSITE" id="PS00510">
    <property type="entry name" value="MALATE_SYNTHASE"/>
    <property type="match status" value="2"/>
</dbReference>
<evidence type="ECO:0000256" key="5">
    <source>
        <dbReference type="ARBA" id="ARBA00022435"/>
    </source>
</evidence>
<keyword evidence="6" id="KW-0330">Glyoxysome</keyword>
<dbReference type="SUPFAM" id="SSF51645">
    <property type="entry name" value="Malate synthase G"/>
    <property type="match status" value="2"/>
</dbReference>
<organism evidence="16 17">
    <name type="scientific">Solanum commersonii</name>
    <name type="common">Commerson's wild potato</name>
    <name type="synonym">Commerson's nightshade</name>
    <dbReference type="NCBI Taxonomy" id="4109"/>
    <lineage>
        <taxon>Eukaryota</taxon>
        <taxon>Viridiplantae</taxon>
        <taxon>Streptophyta</taxon>
        <taxon>Embryophyta</taxon>
        <taxon>Tracheophyta</taxon>
        <taxon>Spermatophyta</taxon>
        <taxon>Magnoliopsida</taxon>
        <taxon>eudicotyledons</taxon>
        <taxon>Gunneridae</taxon>
        <taxon>Pentapetalae</taxon>
        <taxon>asterids</taxon>
        <taxon>lamiids</taxon>
        <taxon>Solanales</taxon>
        <taxon>Solanaceae</taxon>
        <taxon>Solanoideae</taxon>
        <taxon>Solaneae</taxon>
        <taxon>Solanum</taxon>
    </lineage>
</organism>
<feature type="transmembrane region" description="Helical" evidence="12">
    <location>
        <begin position="285"/>
        <end position="306"/>
    </location>
</feature>
<proteinExistence type="inferred from homology"/>
<keyword evidence="12" id="KW-1133">Transmembrane helix</keyword>
<dbReference type="GO" id="GO:0006097">
    <property type="term" value="P:glyoxylate cycle"/>
    <property type="evidence" value="ECO:0007669"/>
    <property type="project" value="UniProtKB-KW"/>
</dbReference>
<dbReference type="InterPro" id="IPR001465">
    <property type="entry name" value="Malate_synthase_TIM"/>
</dbReference>
<feature type="transmembrane region" description="Helical" evidence="12">
    <location>
        <begin position="52"/>
        <end position="80"/>
    </location>
</feature>
<dbReference type="InterPro" id="IPR006252">
    <property type="entry name" value="Malate_synthA"/>
</dbReference>
<keyword evidence="9" id="KW-0576">Peroxisome</keyword>
<dbReference type="Pfam" id="PF20656">
    <property type="entry name" value="MS_N"/>
    <property type="match status" value="2"/>
</dbReference>
<comment type="pathway">
    <text evidence="2">Carbohydrate metabolism; glyoxylate cycle; (S)-malate from isocitrate: step 2/2.</text>
</comment>
<evidence type="ECO:0000256" key="9">
    <source>
        <dbReference type="ARBA" id="ARBA00023140"/>
    </source>
</evidence>
<keyword evidence="7" id="KW-0816">Tricarboxylic acid cycle</keyword>
<dbReference type="Pfam" id="PF12056">
    <property type="entry name" value="DUF3537"/>
    <property type="match status" value="1"/>
</dbReference>
<dbReference type="GO" id="GO:0009514">
    <property type="term" value="C:glyoxysome"/>
    <property type="evidence" value="ECO:0007669"/>
    <property type="project" value="UniProtKB-SubCell"/>
</dbReference>
<evidence type="ECO:0000256" key="2">
    <source>
        <dbReference type="ARBA" id="ARBA00004757"/>
    </source>
</evidence>
<evidence type="ECO:0000256" key="12">
    <source>
        <dbReference type="SAM" id="Phobius"/>
    </source>
</evidence>
<dbReference type="GO" id="GO:0006099">
    <property type="term" value="P:tricarboxylic acid cycle"/>
    <property type="evidence" value="ECO:0007669"/>
    <property type="project" value="UniProtKB-KW"/>
</dbReference>
<feature type="active site" description="Proton donor" evidence="11">
    <location>
        <position position="900"/>
    </location>
</feature>
<dbReference type="InterPro" id="IPR044856">
    <property type="entry name" value="Malate_synth_C_sf"/>
</dbReference>
<dbReference type="InterPro" id="IPR046363">
    <property type="entry name" value="MS_N_TIM-barrel_dom"/>
</dbReference>
<evidence type="ECO:0000256" key="8">
    <source>
        <dbReference type="ARBA" id="ARBA00022679"/>
    </source>
</evidence>
<dbReference type="Gene3D" id="3.20.20.360">
    <property type="entry name" value="Malate synthase, domain 3"/>
    <property type="match status" value="2"/>
</dbReference>
<dbReference type="InterPro" id="IPR011076">
    <property type="entry name" value="Malate_synth_sf"/>
</dbReference>
<keyword evidence="12" id="KW-0812">Transmembrane</keyword>
<keyword evidence="8" id="KW-0808">Transferase</keyword>
<feature type="domain" description="Malate synthase TIM barrel" evidence="13">
    <location>
        <begin position="1156"/>
        <end position="1406"/>
    </location>
</feature>
<dbReference type="InterPro" id="IPR048356">
    <property type="entry name" value="MS_N"/>
</dbReference>
<dbReference type="NCBIfam" id="TIGR01344">
    <property type="entry name" value="malate_syn_A"/>
    <property type="match status" value="2"/>
</dbReference>
<dbReference type="FunFam" id="1.20.1220.12:FF:000001">
    <property type="entry name" value="Malate synthase"/>
    <property type="match status" value="2"/>
</dbReference>
<comment type="caution">
    <text evidence="16">The sequence shown here is derived from an EMBL/GenBank/DDBJ whole genome shotgun (WGS) entry which is preliminary data.</text>
</comment>
<evidence type="ECO:0000256" key="3">
    <source>
        <dbReference type="ARBA" id="ARBA00006394"/>
    </source>
</evidence>
<feature type="domain" description="Malate synthase N-terminal" evidence="14">
    <location>
        <begin position="456"/>
        <end position="519"/>
    </location>
</feature>
<dbReference type="OrthoDB" id="4078635at2759"/>
<reference evidence="16 17" key="1">
    <citation type="submission" date="2020-09" db="EMBL/GenBank/DDBJ databases">
        <title>De no assembly of potato wild relative species, Solanum commersonii.</title>
        <authorList>
            <person name="Cho K."/>
        </authorList>
    </citation>
    <scope>NUCLEOTIDE SEQUENCE [LARGE SCALE GENOMIC DNA]</scope>
    <source>
        <strain evidence="16">LZ3.2</strain>
        <tissue evidence="16">Leaf</tissue>
    </source>
</reference>
<feature type="transmembrane region" description="Helical" evidence="12">
    <location>
        <begin position="177"/>
        <end position="206"/>
    </location>
</feature>
<dbReference type="EMBL" id="JACXVP010000003">
    <property type="protein sequence ID" value="KAG5617924.1"/>
    <property type="molecule type" value="Genomic_DNA"/>
</dbReference>
<dbReference type="GO" id="GO:0004474">
    <property type="term" value="F:malate synthase activity"/>
    <property type="evidence" value="ECO:0007669"/>
    <property type="project" value="UniProtKB-EC"/>
</dbReference>
<dbReference type="PANTHER" id="PTHR42902">
    <property type="entry name" value="MALATE SYNTHASE"/>
    <property type="match status" value="1"/>
</dbReference>
<dbReference type="PANTHER" id="PTHR42902:SF1">
    <property type="entry name" value="MALATE SYNTHASE 1-RELATED"/>
    <property type="match status" value="1"/>
</dbReference>
<dbReference type="CDD" id="cd00727">
    <property type="entry name" value="malate_synt_A"/>
    <property type="match status" value="2"/>
</dbReference>
<dbReference type="Gene3D" id="1.20.1220.12">
    <property type="entry name" value="Malate synthase, domain III"/>
    <property type="match status" value="2"/>
</dbReference>
<feature type="active site" description="Proton acceptor" evidence="11">
    <location>
        <position position="614"/>
    </location>
</feature>
<evidence type="ECO:0000256" key="7">
    <source>
        <dbReference type="ARBA" id="ARBA00022532"/>
    </source>
</evidence>
<comment type="similarity">
    <text evidence="3">Belongs to the malate synthase family.</text>
</comment>
<evidence type="ECO:0000259" key="14">
    <source>
        <dbReference type="Pfam" id="PF20656"/>
    </source>
</evidence>
<evidence type="ECO:0000256" key="11">
    <source>
        <dbReference type="PIRSR" id="PIRSR601465-50"/>
    </source>
</evidence>
<feature type="transmembrane region" description="Helical" evidence="12">
    <location>
        <begin position="253"/>
        <end position="273"/>
    </location>
</feature>
<evidence type="ECO:0000313" key="17">
    <source>
        <dbReference type="Proteomes" id="UP000824120"/>
    </source>
</evidence>
<evidence type="ECO:0000259" key="15">
    <source>
        <dbReference type="Pfam" id="PF20659"/>
    </source>
</evidence>
<evidence type="ECO:0000256" key="1">
    <source>
        <dbReference type="ARBA" id="ARBA00004130"/>
    </source>
</evidence>
<dbReference type="Proteomes" id="UP000824120">
    <property type="component" value="Chromosome 3"/>
</dbReference>
<gene>
    <name evidence="16" type="ORF">H5410_017748</name>
</gene>
<keyword evidence="5" id="KW-0329">Glyoxylate bypass</keyword>